<dbReference type="GO" id="GO:0005507">
    <property type="term" value="F:copper ion binding"/>
    <property type="evidence" value="ECO:0007669"/>
    <property type="project" value="InterPro"/>
</dbReference>
<sequence length="120" mass="12804">MLGWTVLPVGAWRSGVLGPARRPAPALMTLVPLAFRVLDVAGSPPPAYANGHKDTVGVPSKSTVRLAVQFGHHTDPASPYMYHCHIPRHEDSGMMGPFVIVRPGTENQVPRTLPGAGHGR</sequence>
<evidence type="ECO:0000313" key="4">
    <source>
        <dbReference type="Proteomes" id="UP000572680"/>
    </source>
</evidence>
<dbReference type="SUPFAM" id="SSF49503">
    <property type="entry name" value="Cupredoxins"/>
    <property type="match status" value="1"/>
</dbReference>
<dbReference type="PROSITE" id="PS00080">
    <property type="entry name" value="MULTICOPPER_OXIDASE2"/>
    <property type="match status" value="1"/>
</dbReference>
<accession>A0A7W3QLX5</accession>
<dbReference type="Pfam" id="PF07731">
    <property type="entry name" value="Cu-oxidase_2"/>
    <property type="match status" value="1"/>
</dbReference>
<comment type="caution">
    <text evidence="3">The sequence shown here is derived from an EMBL/GenBank/DDBJ whole genome shotgun (WGS) entry which is preliminary data.</text>
</comment>
<dbReference type="RefSeq" id="WP_246442975.1">
    <property type="nucleotide sequence ID" value="NZ_BAAALP010000124.1"/>
</dbReference>
<dbReference type="AlphaFoldDB" id="A0A7W3QLX5"/>
<protein>
    <recommendedName>
        <fullName evidence="2">Plastocyanin-like domain-containing protein</fullName>
    </recommendedName>
</protein>
<proteinExistence type="predicted"/>
<evidence type="ECO:0000256" key="1">
    <source>
        <dbReference type="ARBA" id="ARBA00022723"/>
    </source>
</evidence>
<evidence type="ECO:0000313" key="3">
    <source>
        <dbReference type="EMBL" id="MBA8951911.1"/>
    </source>
</evidence>
<organism evidence="3 4">
    <name type="scientific">Actinomadura namibiensis</name>
    <dbReference type="NCBI Taxonomy" id="182080"/>
    <lineage>
        <taxon>Bacteria</taxon>
        <taxon>Bacillati</taxon>
        <taxon>Actinomycetota</taxon>
        <taxon>Actinomycetes</taxon>
        <taxon>Streptosporangiales</taxon>
        <taxon>Thermomonosporaceae</taxon>
        <taxon>Actinomadura</taxon>
    </lineage>
</organism>
<name>A0A7W3QLX5_ACTNM</name>
<feature type="domain" description="Plastocyanin-like" evidence="2">
    <location>
        <begin position="48"/>
        <end position="100"/>
    </location>
</feature>
<dbReference type="InterPro" id="IPR008972">
    <property type="entry name" value="Cupredoxin"/>
</dbReference>
<dbReference type="Proteomes" id="UP000572680">
    <property type="component" value="Unassembled WGS sequence"/>
</dbReference>
<dbReference type="InterPro" id="IPR002355">
    <property type="entry name" value="Cu_oxidase_Cu_BS"/>
</dbReference>
<evidence type="ECO:0000259" key="2">
    <source>
        <dbReference type="Pfam" id="PF07731"/>
    </source>
</evidence>
<dbReference type="GO" id="GO:0016491">
    <property type="term" value="F:oxidoreductase activity"/>
    <property type="evidence" value="ECO:0007669"/>
    <property type="project" value="InterPro"/>
</dbReference>
<gene>
    <name evidence="3" type="ORF">HNR61_003551</name>
</gene>
<reference evidence="3 4" key="1">
    <citation type="submission" date="2020-08" db="EMBL/GenBank/DDBJ databases">
        <title>Genomic Encyclopedia of Type Strains, Phase IV (KMG-IV): sequencing the most valuable type-strain genomes for metagenomic binning, comparative biology and taxonomic classification.</title>
        <authorList>
            <person name="Goeker M."/>
        </authorList>
    </citation>
    <scope>NUCLEOTIDE SEQUENCE [LARGE SCALE GENOMIC DNA]</scope>
    <source>
        <strain evidence="3 4">DSM 44197</strain>
    </source>
</reference>
<dbReference type="EMBL" id="JACJIA010000004">
    <property type="protein sequence ID" value="MBA8951911.1"/>
    <property type="molecule type" value="Genomic_DNA"/>
</dbReference>
<dbReference type="Gene3D" id="2.60.40.420">
    <property type="entry name" value="Cupredoxins - blue copper proteins"/>
    <property type="match status" value="1"/>
</dbReference>
<keyword evidence="1" id="KW-0479">Metal-binding</keyword>
<dbReference type="InterPro" id="IPR011706">
    <property type="entry name" value="Cu-oxidase_C"/>
</dbReference>
<keyword evidence="4" id="KW-1185">Reference proteome</keyword>